<dbReference type="InterPro" id="IPR001638">
    <property type="entry name" value="Solute-binding_3/MltF_N"/>
</dbReference>
<organism evidence="6">
    <name type="scientific">uncultured Leptolyngbya sp</name>
    <dbReference type="NCBI Taxonomy" id="332963"/>
    <lineage>
        <taxon>Bacteria</taxon>
        <taxon>Bacillati</taxon>
        <taxon>Cyanobacteriota</taxon>
        <taxon>Cyanophyceae</taxon>
        <taxon>Leptolyngbyales</taxon>
        <taxon>Leptolyngbyaceae</taxon>
        <taxon>Leptolyngbya group</taxon>
        <taxon>Leptolyngbya</taxon>
        <taxon>environmental samples</taxon>
    </lineage>
</organism>
<reference evidence="6" key="1">
    <citation type="submission" date="2020-02" db="EMBL/GenBank/DDBJ databases">
        <authorList>
            <person name="Meier V. D."/>
        </authorList>
    </citation>
    <scope>NUCLEOTIDE SEQUENCE</scope>
    <source>
        <strain evidence="6">AVDCRST_MAG94</strain>
    </source>
</reference>
<dbReference type="Gene3D" id="3.40.190.10">
    <property type="entry name" value="Periplasmic binding protein-like II"/>
    <property type="match status" value="2"/>
</dbReference>
<sequence length="261" mass="28386">MAMKLSALLGNVLSLSVLGVLFLVPPIFAADLQAIEQRGRLIVAVKDNLRPLGFRGADGQLQGLEIEIAQRLAQELLGSKDAVELQPVVNQDRLAVVLEGKADIAIARVTGTPSRSRLVSFSVPYYLDGTALVTRDSSLQRLADVGKRAIAVLDGSSTIATLRYRLPEATLISVASYADAYTLLEAGEAVAFAADASVLTGWVQEFPRYRLLTPTLSAEPLCIVMPKGLQYNDLQLRINQIIARWTAEGWLQERALYWGLP</sequence>
<name>A0A6J4KKE4_9CYAN</name>
<dbReference type="GO" id="GO:0030288">
    <property type="term" value="C:outer membrane-bounded periplasmic space"/>
    <property type="evidence" value="ECO:0007669"/>
    <property type="project" value="TreeGrafter"/>
</dbReference>
<evidence type="ECO:0000256" key="1">
    <source>
        <dbReference type="ARBA" id="ARBA00010333"/>
    </source>
</evidence>
<protein>
    <submittedName>
        <fullName evidence="6">Glutamine TRAP transporter, substrate-binding protein</fullName>
    </submittedName>
</protein>
<dbReference type="InterPro" id="IPR051455">
    <property type="entry name" value="Bact_solute-bind_prot3"/>
</dbReference>
<dbReference type="InterPro" id="IPR018313">
    <property type="entry name" value="SBP_3_CS"/>
</dbReference>
<evidence type="ECO:0000256" key="4">
    <source>
        <dbReference type="RuleBase" id="RU003744"/>
    </source>
</evidence>
<comment type="similarity">
    <text evidence="1 4">Belongs to the bacterial solute-binding protein 3 family.</text>
</comment>
<accession>A0A6J4KKE4</accession>
<keyword evidence="2" id="KW-0813">Transport</keyword>
<gene>
    <name evidence="6" type="ORF">AVDCRST_MAG94-818</name>
</gene>
<evidence type="ECO:0000259" key="5">
    <source>
        <dbReference type="SMART" id="SM00062"/>
    </source>
</evidence>
<keyword evidence="3" id="KW-0732">Signal</keyword>
<dbReference type="EMBL" id="CADCTY010000278">
    <property type="protein sequence ID" value="CAA9308515.1"/>
    <property type="molecule type" value="Genomic_DNA"/>
</dbReference>
<dbReference type="PANTHER" id="PTHR30085:SF6">
    <property type="entry name" value="ABC TRANSPORTER GLUTAMINE-BINDING PROTEIN GLNH"/>
    <property type="match status" value="1"/>
</dbReference>
<proteinExistence type="inferred from homology"/>
<dbReference type="GO" id="GO:0005576">
    <property type="term" value="C:extracellular region"/>
    <property type="evidence" value="ECO:0007669"/>
    <property type="project" value="TreeGrafter"/>
</dbReference>
<dbReference type="GO" id="GO:0006865">
    <property type="term" value="P:amino acid transport"/>
    <property type="evidence" value="ECO:0007669"/>
    <property type="project" value="TreeGrafter"/>
</dbReference>
<dbReference type="SUPFAM" id="SSF53850">
    <property type="entry name" value="Periplasmic binding protein-like II"/>
    <property type="match status" value="1"/>
</dbReference>
<dbReference type="SMART" id="SM00062">
    <property type="entry name" value="PBPb"/>
    <property type="match status" value="1"/>
</dbReference>
<feature type="domain" description="Solute-binding protein family 3/N-terminal" evidence="5">
    <location>
        <begin position="40"/>
        <end position="259"/>
    </location>
</feature>
<evidence type="ECO:0000256" key="3">
    <source>
        <dbReference type="ARBA" id="ARBA00022729"/>
    </source>
</evidence>
<dbReference type="PANTHER" id="PTHR30085">
    <property type="entry name" value="AMINO ACID ABC TRANSPORTER PERMEASE"/>
    <property type="match status" value="1"/>
</dbReference>
<dbReference type="AlphaFoldDB" id="A0A6J4KKE4"/>
<evidence type="ECO:0000256" key="2">
    <source>
        <dbReference type="ARBA" id="ARBA00022448"/>
    </source>
</evidence>
<dbReference type="PROSITE" id="PS01039">
    <property type="entry name" value="SBP_BACTERIAL_3"/>
    <property type="match status" value="1"/>
</dbReference>
<evidence type="ECO:0000313" key="6">
    <source>
        <dbReference type="EMBL" id="CAA9308515.1"/>
    </source>
</evidence>
<dbReference type="Pfam" id="PF00497">
    <property type="entry name" value="SBP_bac_3"/>
    <property type="match status" value="1"/>
</dbReference>